<evidence type="ECO:0000313" key="2">
    <source>
        <dbReference type="Proteomes" id="UP001241092"/>
    </source>
</evidence>
<reference evidence="1" key="1">
    <citation type="submission" date="2023-03" db="EMBL/GenBank/DDBJ databases">
        <title>Draft genome sequence of a Mycolicibacterium mageritense strain H4_3_1 isolated from a hybrid biological-inorganic system reactor.</title>
        <authorList>
            <person name="Feng X."/>
            <person name="Kazama D."/>
            <person name="Sato K."/>
            <person name="Kobayashi H."/>
        </authorList>
    </citation>
    <scope>NUCLEOTIDE SEQUENCE</scope>
    <source>
        <strain evidence="1">H4_3_1</strain>
    </source>
</reference>
<dbReference type="Gene3D" id="3.30.110.170">
    <property type="entry name" value="Protein of unknown function (DUF541), domain 1"/>
    <property type="match status" value="1"/>
</dbReference>
<dbReference type="Proteomes" id="UP001241092">
    <property type="component" value="Chromosome"/>
</dbReference>
<dbReference type="Pfam" id="PF04402">
    <property type="entry name" value="SIMPL"/>
    <property type="match status" value="1"/>
</dbReference>
<evidence type="ECO:0000313" key="1">
    <source>
        <dbReference type="EMBL" id="BDY27591.1"/>
    </source>
</evidence>
<organism evidence="1 2">
    <name type="scientific">Mycolicibacterium mageritense</name>
    <name type="common">Mycobacterium mageritense</name>
    <dbReference type="NCBI Taxonomy" id="53462"/>
    <lineage>
        <taxon>Bacteria</taxon>
        <taxon>Bacillati</taxon>
        <taxon>Actinomycetota</taxon>
        <taxon>Actinomycetes</taxon>
        <taxon>Mycobacteriales</taxon>
        <taxon>Mycobacteriaceae</taxon>
        <taxon>Mycolicibacterium</taxon>
    </lineage>
</organism>
<dbReference type="EMBL" id="AP027452">
    <property type="protein sequence ID" value="BDY27591.1"/>
    <property type="molecule type" value="Genomic_DNA"/>
</dbReference>
<dbReference type="AlphaFoldDB" id="A0AAI8TSG3"/>
<dbReference type="Gene3D" id="3.30.70.2970">
    <property type="entry name" value="Protein of unknown function (DUF541), domain 2"/>
    <property type="match status" value="1"/>
</dbReference>
<evidence type="ECO:0008006" key="3">
    <source>
        <dbReference type="Google" id="ProtNLM"/>
    </source>
</evidence>
<name>A0AAI8TSG3_MYCME</name>
<dbReference type="InterPro" id="IPR007497">
    <property type="entry name" value="SIMPL/DUF541"/>
</dbReference>
<proteinExistence type="predicted"/>
<protein>
    <recommendedName>
        <fullName evidence="3">SIMPL domain-containing protein</fullName>
    </recommendedName>
</protein>
<sequence length="232" mass="25255">MPTEIIVRGSFSARRPPERGTVNATVSHEGPAMEPVYRRVVQDLEALTGSIEPMSDTDRGPVVKWSTDQLRTWSDRPWNNEGKQLPLVYHASVGIAVTFNDFTELSRWVGTHVVDTAGFQVAHVAWELTDDHHDALVREVHTGAVHDAVARAQRYADALGLGAVRPMAIADAGMLGQGQPADAPVALRAMAMKAGAPQIELAPADIEVTVSVDARFTPVPPDVRRRFALWPS</sequence>
<gene>
    <name evidence="1" type="ORF">hbim_01516</name>
</gene>
<dbReference type="RefSeq" id="WP_286214103.1">
    <property type="nucleotide sequence ID" value="NZ_AP027452.1"/>
</dbReference>
<accession>A0AAI8TSG3</accession>